<dbReference type="PROSITE" id="PS51898">
    <property type="entry name" value="TYR_RECOMBINASE"/>
    <property type="match status" value="1"/>
</dbReference>
<name>A0ABS1DNV5_9PROT</name>
<dbReference type="Gene3D" id="1.10.443.10">
    <property type="entry name" value="Intergrase catalytic core"/>
    <property type="match status" value="1"/>
</dbReference>
<accession>A0ABS1DNV5</accession>
<organism evidence="4 5">
    <name type="scientific">Rhodovibrio sodomensis</name>
    <dbReference type="NCBI Taxonomy" id="1088"/>
    <lineage>
        <taxon>Bacteria</taxon>
        <taxon>Pseudomonadati</taxon>
        <taxon>Pseudomonadota</taxon>
        <taxon>Alphaproteobacteria</taxon>
        <taxon>Rhodospirillales</taxon>
        <taxon>Rhodovibrionaceae</taxon>
        <taxon>Rhodovibrio</taxon>
    </lineage>
</organism>
<evidence type="ECO:0000256" key="2">
    <source>
        <dbReference type="ARBA" id="ARBA00023172"/>
    </source>
</evidence>
<evidence type="ECO:0000256" key="1">
    <source>
        <dbReference type="ARBA" id="ARBA00022908"/>
    </source>
</evidence>
<evidence type="ECO:0000259" key="3">
    <source>
        <dbReference type="PROSITE" id="PS51898"/>
    </source>
</evidence>
<keyword evidence="1" id="KW-0229">DNA integration</keyword>
<comment type="caution">
    <text evidence="4">The sequence shown here is derived from an EMBL/GenBank/DDBJ whole genome shotgun (WGS) entry which is preliminary data.</text>
</comment>
<proteinExistence type="predicted"/>
<gene>
    <name evidence="4" type="ORF">CKO28_26780</name>
</gene>
<evidence type="ECO:0000313" key="4">
    <source>
        <dbReference type="EMBL" id="MBK1671602.1"/>
    </source>
</evidence>
<dbReference type="Pfam" id="PF00589">
    <property type="entry name" value="Phage_integrase"/>
    <property type="match status" value="1"/>
</dbReference>
<protein>
    <submittedName>
        <fullName evidence="4">Integrase</fullName>
    </submittedName>
</protein>
<dbReference type="InterPro" id="IPR002104">
    <property type="entry name" value="Integrase_catalytic"/>
</dbReference>
<feature type="domain" description="Tyr recombinase" evidence="3">
    <location>
        <begin position="71"/>
        <end position="267"/>
    </location>
</feature>
<dbReference type="SUPFAM" id="SSF56349">
    <property type="entry name" value="DNA breaking-rejoining enzymes"/>
    <property type="match status" value="1"/>
</dbReference>
<dbReference type="PANTHER" id="PTHR30349">
    <property type="entry name" value="PHAGE INTEGRASE-RELATED"/>
    <property type="match status" value="1"/>
</dbReference>
<reference evidence="4 5" key="1">
    <citation type="journal article" date="2020" name="Microorganisms">
        <title>Osmotic Adaptation and Compatible Solute Biosynthesis of Phototrophic Bacteria as Revealed from Genome Analyses.</title>
        <authorList>
            <person name="Imhoff J.F."/>
            <person name="Rahn T."/>
            <person name="Kunzel S."/>
            <person name="Keller A."/>
            <person name="Neulinger S.C."/>
        </authorList>
    </citation>
    <scope>NUCLEOTIDE SEQUENCE [LARGE SCALE GENOMIC DNA]</scope>
    <source>
        <strain evidence="4 5">DSM 9895</strain>
    </source>
</reference>
<dbReference type="InterPro" id="IPR050090">
    <property type="entry name" value="Tyrosine_recombinase_XerCD"/>
</dbReference>
<sequence>MRSFVAHAEDRGDAFVRTETALVWTTQASSPQHRRSRLLTLRRFALMMHAEDSRHEVPAADALGRARFERRAPYIYAPEEIAQLVRAAAAMGPARTIRPQTYATLFGLLAATGLRVSEALALHCADVTADGLVVRQTKFRKDRLVPLHETTRAALDRYLEVRKRVAACVPALFVSASGKAPAYTTVGETFRRLVSELGLRDRPDQPDARIHDLRHTFAVRSLEQCPGGQAAVARHVAGLSTYLGHVHVTDTYWYLHATPLLMRRIAERGEACYLGDPT</sequence>
<dbReference type="InterPro" id="IPR011010">
    <property type="entry name" value="DNA_brk_join_enz"/>
</dbReference>
<dbReference type="InterPro" id="IPR013762">
    <property type="entry name" value="Integrase-like_cat_sf"/>
</dbReference>
<keyword evidence="5" id="KW-1185">Reference proteome</keyword>
<evidence type="ECO:0000313" key="5">
    <source>
        <dbReference type="Proteomes" id="UP001296873"/>
    </source>
</evidence>
<keyword evidence="2" id="KW-0233">DNA recombination</keyword>
<dbReference type="EMBL" id="NRRL01000243">
    <property type="protein sequence ID" value="MBK1671602.1"/>
    <property type="molecule type" value="Genomic_DNA"/>
</dbReference>
<dbReference type="PANTHER" id="PTHR30349:SF64">
    <property type="entry name" value="PROPHAGE INTEGRASE INTD-RELATED"/>
    <property type="match status" value="1"/>
</dbReference>
<dbReference type="Proteomes" id="UP001296873">
    <property type="component" value="Unassembled WGS sequence"/>
</dbReference>